<dbReference type="CDD" id="cd09272">
    <property type="entry name" value="RNase_HI_RT_Ty1"/>
    <property type="match status" value="1"/>
</dbReference>
<evidence type="ECO:0000256" key="1">
    <source>
        <dbReference type="SAM" id="MobiDB-lite"/>
    </source>
</evidence>
<dbReference type="EMBL" id="BKCJ010003929">
    <property type="protein sequence ID" value="GEU58010.1"/>
    <property type="molecule type" value="Genomic_DNA"/>
</dbReference>
<gene>
    <name evidence="2" type="ORF">Tci_029988</name>
</gene>
<reference evidence="2" key="1">
    <citation type="journal article" date="2019" name="Sci. Rep.">
        <title>Draft genome of Tanacetum cinerariifolium, the natural source of mosquito coil.</title>
        <authorList>
            <person name="Yamashiro T."/>
            <person name="Shiraishi A."/>
            <person name="Satake H."/>
            <person name="Nakayama K."/>
        </authorList>
    </citation>
    <scope>NUCLEOTIDE SEQUENCE</scope>
</reference>
<name>A0A6L2L9Z2_TANCI</name>
<protein>
    <submittedName>
        <fullName evidence="2">Putative reverse transcriptase, RNA-dependent DNA polymerase</fullName>
    </submittedName>
</protein>
<comment type="caution">
    <text evidence="2">The sequence shown here is derived from an EMBL/GenBank/DDBJ whole genome shotgun (WGS) entry which is preliminary data.</text>
</comment>
<dbReference type="PANTHER" id="PTHR11439:SF495">
    <property type="entry name" value="REVERSE TRANSCRIPTASE, RNA-DEPENDENT DNA POLYMERASE-RELATED"/>
    <property type="match status" value="1"/>
</dbReference>
<sequence>MTTVNQGMSVEEIKQINILTRRNLFSLKGVDLKSAQNNVVAKLPLLKQANKDGTSTSIIPGPVTTEEKAQKKNDVKARSMLLMAFPNEHLLTFSQYNDAKTLFEAIQKRFSGNDATNTNEVDTASIQVSVVSTPVSTVSSNDNTANLSDLALLSMRARRYFRKKITINRSDFAGMTRQRSRNQDNPRKIMILEDTSSKAMVAIDGACFDWSYMADDEVPTNMAFMAFLDSEIHNSKTCSNTFLKSFETLKTQYDNLRIEFNKFEFDLATYKRGLAFVEEHLVFYKKDKVVFCDQIAVLKRDTLFRDSEMTALNLHIEKLNKVTKSNQIKIDNFENASKSLDKLIGSLFAHPSIDLSNSGLEEFWHLKFKGYGPKDSKSVYIDTSNEIKKALDAPIIKDWVFDSDEDESEEMVLKSDNVQPEQANQPRKGNVQREVRRVWNNAMRTNHQNFSNSRRNFTPIAVSTKSGMVPISTGRQNSLRAVAPVSAARPINNTASKPLGTLQDALKDQGYFNSRCSRHMTGNISYLTDFKEHDEGYVTFGGGAKGGKITCKGTIRTGGGPEWLFDIDALSKSMNYAPVSAGTNSKDFTGKGASFDTDIPIKDKHDPSQASKSDNHERHNAESSIKIINTAGTVNTTTPIYSDYPNDPLMPNLKDAKIFDDAYDDRDEGAKADYNNLKTIMSEVYVSQPPSFMDPEFPDIVYKVEKALYGLHQALRACVNSASTPMETHKALSKDASGTDVNVYLYSDYAGANIDRKSTTRGCHFLGSRLISWQCKKQTIMANSTTKAKYPAASNCCGQVLWLQNQLLDYGYNFMQIKIHVDNERLKLKGYLINDGYADLVQHVGDYFNTADVFLLGVHQHNKWSSIHHV</sequence>
<proteinExistence type="predicted"/>
<evidence type="ECO:0000313" key="2">
    <source>
        <dbReference type="EMBL" id="GEU58010.1"/>
    </source>
</evidence>
<feature type="compositionally biased region" description="Basic and acidic residues" evidence="1">
    <location>
        <begin position="599"/>
        <end position="621"/>
    </location>
</feature>
<keyword evidence="2" id="KW-0695">RNA-directed DNA polymerase</keyword>
<organism evidence="2">
    <name type="scientific">Tanacetum cinerariifolium</name>
    <name type="common">Dalmatian daisy</name>
    <name type="synonym">Chrysanthemum cinerariifolium</name>
    <dbReference type="NCBI Taxonomy" id="118510"/>
    <lineage>
        <taxon>Eukaryota</taxon>
        <taxon>Viridiplantae</taxon>
        <taxon>Streptophyta</taxon>
        <taxon>Embryophyta</taxon>
        <taxon>Tracheophyta</taxon>
        <taxon>Spermatophyta</taxon>
        <taxon>Magnoliopsida</taxon>
        <taxon>eudicotyledons</taxon>
        <taxon>Gunneridae</taxon>
        <taxon>Pentapetalae</taxon>
        <taxon>asterids</taxon>
        <taxon>campanulids</taxon>
        <taxon>Asterales</taxon>
        <taxon>Asteraceae</taxon>
        <taxon>Asteroideae</taxon>
        <taxon>Anthemideae</taxon>
        <taxon>Anthemidinae</taxon>
        <taxon>Tanacetum</taxon>
    </lineage>
</organism>
<keyword evidence="2" id="KW-0548">Nucleotidyltransferase</keyword>
<dbReference type="AlphaFoldDB" id="A0A6L2L9Z2"/>
<accession>A0A6L2L9Z2</accession>
<feature type="region of interest" description="Disordered" evidence="1">
    <location>
        <begin position="596"/>
        <end position="624"/>
    </location>
</feature>
<dbReference type="GO" id="GO:0003964">
    <property type="term" value="F:RNA-directed DNA polymerase activity"/>
    <property type="evidence" value="ECO:0007669"/>
    <property type="project" value="UniProtKB-KW"/>
</dbReference>
<keyword evidence="2" id="KW-0808">Transferase</keyword>
<dbReference type="PANTHER" id="PTHR11439">
    <property type="entry name" value="GAG-POL-RELATED RETROTRANSPOSON"/>
    <property type="match status" value="1"/>
</dbReference>